<gene>
    <name evidence="2" type="ORF">GCM10009102_08380</name>
</gene>
<reference evidence="3" key="1">
    <citation type="journal article" date="2019" name="Int. J. Syst. Evol. Microbiol.">
        <title>The Global Catalogue of Microorganisms (GCM) 10K type strain sequencing project: providing services to taxonomists for standard genome sequencing and annotation.</title>
        <authorList>
            <consortium name="The Broad Institute Genomics Platform"/>
            <consortium name="The Broad Institute Genome Sequencing Center for Infectious Disease"/>
            <person name="Wu L."/>
            <person name="Ma J."/>
        </authorList>
    </citation>
    <scope>NUCLEOTIDE SEQUENCE [LARGE SCALE GENOMIC DNA]</scope>
    <source>
        <strain evidence="3">JCM 14603</strain>
    </source>
</reference>
<feature type="region of interest" description="Disordered" evidence="1">
    <location>
        <begin position="1"/>
        <end position="44"/>
    </location>
</feature>
<comment type="caution">
    <text evidence="2">The sequence shown here is derived from an EMBL/GenBank/DDBJ whole genome shotgun (WGS) entry which is preliminary data.</text>
</comment>
<evidence type="ECO:0000313" key="2">
    <source>
        <dbReference type="EMBL" id="GAA0661851.1"/>
    </source>
</evidence>
<organism evidence="2 3">
    <name type="scientific">Sphingomonas insulae</name>
    <dbReference type="NCBI Taxonomy" id="424800"/>
    <lineage>
        <taxon>Bacteria</taxon>
        <taxon>Pseudomonadati</taxon>
        <taxon>Pseudomonadota</taxon>
        <taxon>Alphaproteobacteria</taxon>
        <taxon>Sphingomonadales</taxon>
        <taxon>Sphingomonadaceae</taxon>
        <taxon>Sphingomonas</taxon>
    </lineage>
</organism>
<keyword evidence="3" id="KW-1185">Reference proteome</keyword>
<evidence type="ECO:0000256" key="1">
    <source>
        <dbReference type="SAM" id="MobiDB-lite"/>
    </source>
</evidence>
<dbReference type="EMBL" id="BAAAES010000005">
    <property type="protein sequence ID" value="GAA0661851.1"/>
    <property type="molecule type" value="Genomic_DNA"/>
</dbReference>
<feature type="compositionally biased region" description="Basic and acidic residues" evidence="1">
    <location>
        <begin position="35"/>
        <end position="44"/>
    </location>
</feature>
<protein>
    <submittedName>
        <fullName evidence="2">Uncharacterized protein</fullName>
    </submittedName>
</protein>
<sequence>MQSDGMPTSGDAGMGIRVPQAVAQAGKGDGGANGDGHERIKKTRLESRAFSELYSGTRRQACTIVHNGPSDSRFR</sequence>
<dbReference type="Proteomes" id="UP001500238">
    <property type="component" value="Unassembled WGS sequence"/>
</dbReference>
<accession>A0ABP3SVH2</accession>
<name>A0ABP3SVH2_9SPHN</name>
<evidence type="ECO:0000313" key="3">
    <source>
        <dbReference type="Proteomes" id="UP001500238"/>
    </source>
</evidence>
<proteinExistence type="predicted"/>